<sequence length="50" mass="5677">MQQEQNLRTSKSLLRSIQARTGASLEVISINSTKPLYAYAQQYDRGTRFG</sequence>
<name>A0A822XIG2_NELNU</name>
<proteinExistence type="predicted"/>
<keyword evidence="2" id="KW-1185">Reference proteome</keyword>
<accession>A0A822XIG2</accession>
<reference evidence="1 2" key="1">
    <citation type="journal article" date="2020" name="Mol. Biol. Evol.">
        <title>Distinct Expression and Methylation Patterns for Genes with Different Fates following a Single Whole-Genome Duplication in Flowering Plants.</title>
        <authorList>
            <person name="Shi T."/>
            <person name="Rahmani R.S."/>
            <person name="Gugger P.F."/>
            <person name="Wang M."/>
            <person name="Li H."/>
            <person name="Zhang Y."/>
            <person name="Li Z."/>
            <person name="Wang Q."/>
            <person name="Van de Peer Y."/>
            <person name="Marchal K."/>
            <person name="Chen J."/>
        </authorList>
    </citation>
    <scope>NUCLEOTIDE SEQUENCE [LARGE SCALE GENOMIC DNA]</scope>
    <source>
        <tissue evidence="1">Leaf</tissue>
    </source>
</reference>
<evidence type="ECO:0000313" key="2">
    <source>
        <dbReference type="Proteomes" id="UP000607653"/>
    </source>
</evidence>
<protein>
    <submittedName>
        <fullName evidence="1">Uncharacterized protein</fullName>
    </submittedName>
</protein>
<evidence type="ECO:0000313" key="1">
    <source>
        <dbReference type="EMBL" id="DAD20017.1"/>
    </source>
</evidence>
<dbReference type="AlphaFoldDB" id="A0A822XIG2"/>
<dbReference type="Proteomes" id="UP000607653">
    <property type="component" value="Unassembled WGS sequence"/>
</dbReference>
<dbReference type="EMBL" id="DUZY01000001">
    <property type="protein sequence ID" value="DAD20017.1"/>
    <property type="molecule type" value="Genomic_DNA"/>
</dbReference>
<organism evidence="1 2">
    <name type="scientific">Nelumbo nucifera</name>
    <name type="common">Sacred lotus</name>
    <dbReference type="NCBI Taxonomy" id="4432"/>
    <lineage>
        <taxon>Eukaryota</taxon>
        <taxon>Viridiplantae</taxon>
        <taxon>Streptophyta</taxon>
        <taxon>Embryophyta</taxon>
        <taxon>Tracheophyta</taxon>
        <taxon>Spermatophyta</taxon>
        <taxon>Magnoliopsida</taxon>
        <taxon>Proteales</taxon>
        <taxon>Nelumbonaceae</taxon>
        <taxon>Nelumbo</taxon>
    </lineage>
</organism>
<comment type="caution">
    <text evidence="1">The sequence shown here is derived from an EMBL/GenBank/DDBJ whole genome shotgun (WGS) entry which is preliminary data.</text>
</comment>
<gene>
    <name evidence="1" type="ORF">HUJ06_021480</name>
</gene>